<sequence length="286" mass="31423">MILVTGATGGLGQATLESLIKLSPKSNIWGMTHRIERSTDLIKRGINIRKGNYLDFESLLTAFEGVQTLILISAPAFSDRILQQSNAIKAAVACGVKKIIYTSIQQKPESHFLLPEVTEAEIATKKLIRESGIDYTIVNNNLYAESLTFFLGSNVLADGVSIPTGNGRTAFVSRDELGEGLAALAISELYNNQEITFSNVRNWSGEDIAKILSNLHGEKVPFLNFNRENYIQAMLKIGLPLQAATFSADWSDAIQNGELEACDPTLATLIGREPLSLEKFLYKYYA</sequence>
<evidence type="ECO:0000313" key="3">
    <source>
        <dbReference type="Proteomes" id="UP001595792"/>
    </source>
</evidence>
<accession>A0ABV8NJK8</accession>
<evidence type="ECO:0000259" key="1">
    <source>
        <dbReference type="Pfam" id="PF05368"/>
    </source>
</evidence>
<dbReference type="Gene3D" id="3.40.50.720">
    <property type="entry name" value="NAD(P)-binding Rossmann-like Domain"/>
    <property type="match status" value="1"/>
</dbReference>
<dbReference type="Proteomes" id="UP001595792">
    <property type="component" value="Unassembled WGS sequence"/>
</dbReference>
<dbReference type="InterPro" id="IPR008030">
    <property type="entry name" value="NmrA-like"/>
</dbReference>
<name>A0ABV8NJK8_9SPHI</name>
<dbReference type="Gene3D" id="3.90.25.10">
    <property type="entry name" value="UDP-galactose 4-epimerase, domain 1"/>
    <property type="match status" value="1"/>
</dbReference>
<dbReference type="InterPro" id="IPR036291">
    <property type="entry name" value="NAD(P)-bd_dom_sf"/>
</dbReference>
<protein>
    <submittedName>
        <fullName evidence="2">NmrA family NAD(P)-binding protein</fullName>
    </submittedName>
</protein>
<comment type="caution">
    <text evidence="2">The sequence shown here is derived from an EMBL/GenBank/DDBJ whole genome shotgun (WGS) entry which is preliminary data.</text>
</comment>
<dbReference type="PANTHER" id="PTHR47129">
    <property type="entry name" value="QUINONE OXIDOREDUCTASE 2"/>
    <property type="match status" value="1"/>
</dbReference>
<evidence type="ECO:0000313" key="2">
    <source>
        <dbReference type="EMBL" id="MFC4196581.1"/>
    </source>
</evidence>
<reference evidence="3" key="1">
    <citation type="journal article" date="2019" name="Int. J. Syst. Evol. Microbiol.">
        <title>The Global Catalogue of Microorganisms (GCM) 10K type strain sequencing project: providing services to taxonomists for standard genome sequencing and annotation.</title>
        <authorList>
            <consortium name="The Broad Institute Genomics Platform"/>
            <consortium name="The Broad Institute Genome Sequencing Center for Infectious Disease"/>
            <person name="Wu L."/>
            <person name="Ma J."/>
        </authorList>
    </citation>
    <scope>NUCLEOTIDE SEQUENCE [LARGE SCALE GENOMIC DNA]</scope>
    <source>
        <strain evidence="3">CCM 8689</strain>
    </source>
</reference>
<proteinExistence type="predicted"/>
<keyword evidence="3" id="KW-1185">Reference proteome</keyword>
<gene>
    <name evidence="2" type="ORF">ACFOUY_07720</name>
</gene>
<dbReference type="Pfam" id="PF05368">
    <property type="entry name" value="NmrA"/>
    <property type="match status" value="1"/>
</dbReference>
<dbReference type="InterPro" id="IPR052718">
    <property type="entry name" value="NmrA-type_oxidoreductase"/>
</dbReference>
<dbReference type="SUPFAM" id="SSF51735">
    <property type="entry name" value="NAD(P)-binding Rossmann-fold domains"/>
    <property type="match status" value="1"/>
</dbReference>
<dbReference type="EMBL" id="JBHSBY010000035">
    <property type="protein sequence ID" value="MFC4196581.1"/>
    <property type="molecule type" value="Genomic_DNA"/>
</dbReference>
<organism evidence="2 3">
    <name type="scientific">Pedobacter jamesrossensis</name>
    <dbReference type="NCBI Taxonomy" id="1908238"/>
    <lineage>
        <taxon>Bacteria</taxon>
        <taxon>Pseudomonadati</taxon>
        <taxon>Bacteroidota</taxon>
        <taxon>Sphingobacteriia</taxon>
        <taxon>Sphingobacteriales</taxon>
        <taxon>Sphingobacteriaceae</taxon>
        <taxon>Pedobacter</taxon>
    </lineage>
</organism>
<feature type="domain" description="NmrA-like" evidence="1">
    <location>
        <begin position="2"/>
        <end position="242"/>
    </location>
</feature>
<dbReference type="RefSeq" id="WP_378959915.1">
    <property type="nucleotide sequence ID" value="NZ_JBHRXC010000001.1"/>
</dbReference>
<dbReference type="PANTHER" id="PTHR47129:SF1">
    <property type="entry name" value="NMRA-LIKE DOMAIN-CONTAINING PROTEIN"/>
    <property type="match status" value="1"/>
</dbReference>